<dbReference type="RefSeq" id="XP_002786265.1">
    <property type="nucleotide sequence ID" value="XM_002786219.1"/>
</dbReference>
<dbReference type="InParanoid" id="C5KC30"/>
<name>C5KC30_PERM5</name>
<dbReference type="AlphaFoldDB" id="C5KC30"/>
<accession>C5KC30</accession>
<dbReference type="OrthoDB" id="437805at2759"/>
<evidence type="ECO:0000313" key="2">
    <source>
        <dbReference type="Proteomes" id="UP000007800"/>
    </source>
</evidence>
<dbReference type="EMBL" id="GG671946">
    <property type="protein sequence ID" value="EER18061.1"/>
    <property type="molecule type" value="Genomic_DNA"/>
</dbReference>
<gene>
    <name evidence="1" type="ORF">Pmar_PMAR019943</name>
</gene>
<dbReference type="GeneID" id="9048451"/>
<evidence type="ECO:0000313" key="1">
    <source>
        <dbReference type="EMBL" id="EER18061.1"/>
    </source>
</evidence>
<feature type="non-terminal residue" evidence="1">
    <location>
        <position position="53"/>
    </location>
</feature>
<proteinExistence type="predicted"/>
<protein>
    <submittedName>
        <fullName evidence="1">Uncharacterized protein</fullName>
    </submittedName>
</protein>
<dbReference type="Proteomes" id="UP000007800">
    <property type="component" value="Unassembled WGS sequence"/>
</dbReference>
<keyword evidence="2" id="KW-1185">Reference proteome</keyword>
<organism evidence="2">
    <name type="scientific">Perkinsus marinus (strain ATCC 50983 / TXsc)</name>
    <dbReference type="NCBI Taxonomy" id="423536"/>
    <lineage>
        <taxon>Eukaryota</taxon>
        <taxon>Sar</taxon>
        <taxon>Alveolata</taxon>
        <taxon>Perkinsozoa</taxon>
        <taxon>Perkinsea</taxon>
        <taxon>Perkinsida</taxon>
        <taxon>Perkinsidae</taxon>
        <taxon>Perkinsus</taxon>
    </lineage>
</organism>
<sequence>MNFEHHSNSVNESTQVQTSNLWKDKLRPDAKFTVCCMQNGLCADKRCDHTNAA</sequence>
<reference evidence="1 2" key="1">
    <citation type="submission" date="2008-07" db="EMBL/GenBank/DDBJ databases">
        <authorList>
            <person name="El-Sayed N."/>
            <person name="Caler E."/>
            <person name="Inman J."/>
            <person name="Amedeo P."/>
            <person name="Hass B."/>
            <person name="Wortman J."/>
        </authorList>
    </citation>
    <scope>NUCLEOTIDE SEQUENCE [LARGE SCALE GENOMIC DNA]</scope>
    <source>
        <strain evidence="2">ATCC 50983 / TXsc</strain>
    </source>
</reference>